<feature type="domain" description="Nitrite/Sulfite reductase ferredoxin-like" evidence="8">
    <location>
        <begin position="10"/>
        <end position="74"/>
    </location>
</feature>
<dbReference type="InterPro" id="IPR052034">
    <property type="entry name" value="NasD-like"/>
</dbReference>
<accession>A0A1T4WU30</accession>
<dbReference type="GO" id="GO:0020037">
    <property type="term" value="F:heme binding"/>
    <property type="evidence" value="ECO:0007669"/>
    <property type="project" value="InterPro"/>
</dbReference>
<dbReference type="PANTHER" id="PTHR43809:SF1">
    <property type="entry name" value="NITRITE REDUCTASE (NADH) LARGE SUBUNIT"/>
    <property type="match status" value="1"/>
</dbReference>
<dbReference type="InterPro" id="IPR006066">
    <property type="entry name" value="NO2/SO3_Rdtase_FeS/sirohaem_BS"/>
</dbReference>
<reference evidence="9 10" key="1">
    <citation type="submission" date="2017-02" db="EMBL/GenBank/DDBJ databases">
        <authorList>
            <person name="Peterson S.W."/>
        </authorList>
    </citation>
    <scope>NUCLEOTIDE SEQUENCE [LARGE SCALE GENOMIC DNA]</scope>
    <source>
        <strain evidence="9 10">DSM 16080</strain>
    </source>
</reference>
<dbReference type="Pfam" id="PF03460">
    <property type="entry name" value="NIR_SIR_ferr"/>
    <property type="match status" value="1"/>
</dbReference>
<evidence type="ECO:0000256" key="3">
    <source>
        <dbReference type="ARBA" id="ARBA00022723"/>
    </source>
</evidence>
<evidence type="ECO:0000256" key="4">
    <source>
        <dbReference type="ARBA" id="ARBA00023002"/>
    </source>
</evidence>
<dbReference type="GO" id="GO:0016491">
    <property type="term" value="F:oxidoreductase activity"/>
    <property type="evidence" value="ECO:0007669"/>
    <property type="project" value="UniProtKB-KW"/>
</dbReference>
<dbReference type="RefSeq" id="WP_078716980.1">
    <property type="nucleotide sequence ID" value="NZ_FUYC01000004.1"/>
</dbReference>
<protein>
    <submittedName>
        <fullName evidence="9">Nitrite/Sulfite reductase ferredoxin-like half domain-containing protein</fullName>
    </submittedName>
</protein>
<dbReference type="STRING" id="1121449.SAMN02745704_01411"/>
<dbReference type="InterPro" id="IPR036136">
    <property type="entry name" value="Nit/Sulf_reduc_fer-like_dom_sf"/>
</dbReference>
<dbReference type="PIRSF" id="PIRSF037487">
    <property type="entry name" value="Sulfite_red_assimil"/>
    <property type="match status" value="1"/>
</dbReference>
<feature type="domain" description="Nitrite/sulphite reductase 4Fe-4S" evidence="7">
    <location>
        <begin position="84"/>
        <end position="215"/>
    </location>
</feature>
<dbReference type="PRINTS" id="PR00397">
    <property type="entry name" value="SIROHAEM"/>
</dbReference>
<evidence type="ECO:0000256" key="2">
    <source>
        <dbReference type="ARBA" id="ARBA00022617"/>
    </source>
</evidence>
<sequence length="217" mass="23694">MKDALKGAILQRDKTTYAIVPRTPAGIMTPDQLESIAHVARRYEVPVLKITSGQRMALVGLAEQDVSRAWDDLRMEVGEATGLCVHYVQACPGTAVCRLGLRDSLGLGLELEQLYVGRELPAKVKMGVSGCPMCCGESWVRDIGFLGKKNGWTMIVGGSSAGRPRIGDLLAEGLDREQAVELAGRFLDYYAEQAPKRHRTAKFLEKHGIEAVKEALL</sequence>
<keyword evidence="5" id="KW-0408">Iron</keyword>
<dbReference type="GO" id="GO:0051539">
    <property type="term" value="F:4 iron, 4 sulfur cluster binding"/>
    <property type="evidence" value="ECO:0007669"/>
    <property type="project" value="UniProtKB-KW"/>
</dbReference>
<dbReference type="Proteomes" id="UP000190027">
    <property type="component" value="Unassembled WGS sequence"/>
</dbReference>
<organism evidence="9 10">
    <name type="scientific">Paucidesulfovibrio gracilis DSM 16080</name>
    <dbReference type="NCBI Taxonomy" id="1121449"/>
    <lineage>
        <taxon>Bacteria</taxon>
        <taxon>Pseudomonadati</taxon>
        <taxon>Thermodesulfobacteriota</taxon>
        <taxon>Desulfovibrionia</taxon>
        <taxon>Desulfovibrionales</taxon>
        <taxon>Desulfovibrionaceae</taxon>
        <taxon>Paucidesulfovibrio</taxon>
    </lineage>
</organism>
<evidence type="ECO:0000259" key="7">
    <source>
        <dbReference type="Pfam" id="PF01077"/>
    </source>
</evidence>
<dbReference type="InterPro" id="IPR045854">
    <property type="entry name" value="NO2/SO3_Rdtase_4Fe4S_sf"/>
</dbReference>
<dbReference type="SUPFAM" id="SSF55124">
    <property type="entry name" value="Nitrite/Sulfite reductase N-terminal domain-like"/>
    <property type="match status" value="1"/>
</dbReference>
<dbReference type="SUPFAM" id="SSF56014">
    <property type="entry name" value="Nitrite and sulphite reductase 4Fe-4S domain-like"/>
    <property type="match status" value="1"/>
</dbReference>
<dbReference type="InterPro" id="IPR017220">
    <property type="entry name" value="Sulphite_reductase_assimil"/>
</dbReference>
<keyword evidence="6" id="KW-0411">Iron-sulfur</keyword>
<keyword evidence="3" id="KW-0479">Metal-binding</keyword>
<dbReference type="Pfam" id="PF01077">
    <property type="entry name" value="NIR_SIR"/>
    <property type="match status" value="1"/>
</dbReference>
<dbReference type="OrthoDB" id="9768666at2"/>
<evidence type="ECO:0000256" key="6">
    <source>
        <dbReference type="ARBA" id="ARBA00023014"/>
    </source>
</evidence>
<evidence type="ECO:0000256" key="1">
    <source>
        <dbReference type="ARBA" id="ARBA00022485"/>
    </source>
</evidence>
<evidence type="ECO:0000259" key="8">
    <source>
        <dbReference type="Pfam" id="PF03460"/>
    </source>
</evidence>
<dbReference type="InterPro" id="IPR005117">
    <property type="entry name" value="NiRdtase/SiRdtase_haem-b_fer"/>
</dbReference>
<dbReference type="InterPro" id="IPR006067">
    <property type="entry name" value="NO2/SO3_Rdtase_4Fe4S_dom"/>
</dbReference>
<keyword evidence="4" id="KW-0560">Oxidoreductase</keyword>
<proteinExistence type="predicted"/>
<evidence type="ECO:0000313" key="9">
    <source>
        <dbReference type="EMBL" id="SKA80870.1"/>
    </source>
</evidence>
<evidence type="ECO:0000256" key="5">
    <source>
        <dbReference type="ARBA" id="ARBA00023004"/>
    </source>
</evidence>
<keyword evidence="10" id="KW-1185">Reference proteome</keyword>
<dbReference type="AlphaFoldDB" id="A0A1T4WU30"/>
<keyword evidence="2" id="KW-0349">Heme</keyword>
<keyword evidence="1" id="KW-0004">4Fe-4S</keyword>
<dbReference type="Gene3D" id="3.30.413.10">
    <property type="entry name" value="Sulfite Reductase Hemoprotein, domain 1"/>
    <property type="match status" value="1"/>
</dbReference>
<dbReference type="PROSITE" id="PS00365">
    <property type="entry name" value="NIR_SIR"/>
    <property type="match status" value="1"/>
</dbReference>
<dbReference type="PANTHER" id="PTHR43809">
    <property type="entry name" value="NITRITE REDUCTASE (NADH) LARGE SUBUNIT"/>
    <property type="match status" value="1"/>
</dbReference>
<name>A0A1T4WU30_9BACT</name>
<dbReference type="EMBL" id="FUYC01000004">
    <property type="protein sequence ID" value="SKA80870.1"/>
    <property type="molecule type" value="Genomic_DNA"/>
</dbReference>
<evidence type="ECO:0000313" key="10">
    <source>
        <dbReference type="Proteomes" id="UP000190027"/>
    </source>
</evidence>
<dbReference type="Gene3D" id="3.90.480.10">
    <property type="entry name" value="Sulfite Reductase Hemoprotein,Domain 2"/>
    <property type="match status" value="1"/>
</dbReference>
<dbReference type="GO" id="GO:0046872">
    <property type="term" value="F:metal ion binding"/>
    <property type="evidence" value="ECO:0007669"/>
    <property type="project" value="UniProtKB-KW"/>
</dbReference>
<gene>
    <name evidence="9" type="ORF">SAMN02745704_01411</name>
</gene>